<name>A0A1R4I0X0_9GAMM</name>
<gene>
    <name evidence="12" type="ORF">CZ787_10395</name>
</gene>
<dbReference type="EMBL" id="FUKM01000046">
    <property type="protein sequence ID" value="SJN13497.1"/>
    <property type="molecule type" value="Genomic_DNA"/>
</dbReference>
<organism evidence="12 13">
    <name type="scientific">Halomonas citrativorans</name>
    <dbReference type="NCBI Taxonomy" id="2742612"/>
    <lineage>
        <taxon>Bacteria</taxon>
        <taxon>Pseudomonadati</taxon>
        <taxon>Pseudomonadota</taxon>
        <taxon>Gammaproteobacteria</taxon>
        <taxon>Oceanospirillales</taxon>
        <taxon>Halomonadaceae</taxon>
        <taxon>Halomonas</taxon>
    </lineage>
</organism>
<comment type="caution">
    <text evidence="12">The sequence shown here is derived from an EMBL/GenBank/DDBJ whole genome shotgun (WGS) entry which is preliminary data.</text>
</comment>
<keyword evidence="7 11" id="KW-1133">Transmembrane helix</keyword>
<protein>
    <recommendedName>
        <fullName evidence="3">Uncharacterized protein YtcA</fullName>
    </recommendedName>
</protein>
<evidence type="ECO:0000256" key="8">
    <source>
        <dbReference type="ARBA" id="ARBA00023136"/>
    </source>
</evidence>
<keyword evidence="5 11" id="KW-0812">Transmembrane</keyword>
<evidence type="ECO:0000256" key="4">
    <source>
        <dbReference type="ARBA" id="ARBA00022475"/>
    </source>
</evidence>
<keyword evidence="10" id="KW-0449">Lipoprotein</keyword>
<feature type="transmembrane region" description="Helical" evidence="11">
    <location>
        <begin position="77"/>
        <end position="96"/>
    </location>
</feature>
<dbReference type="Proteomes" id="UP000196331">
    <property type="component" value="Unassembled WGS sequence"/>
</dbReference>
<evidence type="ECO:0000256" key="9">
    <source>
        <dbReference type="ARBA" id="ARBA00023139"/>
    </source>
</evidence>
<evidence type="ECO:0000256" key="3">
    <source>
        <dbReference type="ARBA" id="ARBA00021237"/>
    </source>
</evidence>
<dbReference type="GO" id="GO:0016020">
    <property type="term" value="C:membrane"/>
    <property type="evidence" value="ECO:0007669"/>
    <property type="project" value="UniProtKB-SubCell"/>
</dbReference>
<reference evidence="12 13" key="1">
    <citation type="submission" date="2017-02" db="EMBL/GenBank/DDBJ databases">
        <authorList>
            <person name="Dridi B."/>
        </authorList>
    </citation>
    <scope>NUCLEOTIDE SEQUENCE [LARGE SCALE GENOMIC DNA]</scope>
    <source>
        <strain evidence="12 13">JB380</strain>
    </source>
</reference>
<feature type="transmembrane region" description="Helical" evidence="11">
    <location>
        <begin position="42"/>
        <end position="65"/>
    </location>
</feature>
<sequence>MLRAGAARKERLLKRIFLAILLLMAAAPALSAAPAVGMFGSFFPYWLISLFIGVVTTIFIRVIFVVTKLDDIIPWRVLVYLSLTLAMTLLSSHLFFGR</sequence>
<dbReference type="InterPro" id="IPR031381">
    <property type="entry name" value="YtcA"/>
</dbReference>
<comment type="subcellular location">
    <subcellularLocation>
        <location evidence="1">Membrane</location>
        <topology evidence="1">Multi-pass membrane protein</topology>
    </subcellularLocation>
</comment>
<dbReference type="RefSeq" id="WP_087108792.1">
    <property type="nucleotide sequence ID" value="NZ_FUKM01000046.1"/>
</dbReference>
<evidence type="ECO:0000256" key="7">
    <source>
        <dbReference type="ARBA" id="ARBA00022989"/>
    </source>
</evidence>
<evidence type="ECO:0000256" key="5">
    <source>
        <dbReference type="ARBA" id="ARBA00022692"/>
    </source>
</evidence>
<keyword evidence="4" id="KW-1003">Cell membrane</keyword>
<evidence type="ECO:0000313" key="13">
    <source>
        <dbReference type="Proteomes" id="UP000196331"/>
    </source>
</evidence>
<comment type="similarity">
    <text evidence="2">Belongs to the YtcA family.</text>
</comment>
<keyword evidence="6" id="KW-0732">Signal</keyword>
<evidence type="ECO:0000256" key="6">
    <source>
        <dbReference type="ARBA" id="ARBA00022729"/>
    </source>
</evidence>
<keyword evidence="8 11" id="KW-0472">Membrane</keyword>
<dbReference type="Pfam" id="PF17090">
    <property type="entry name" value="Ytca"/>
    <property type="match status" value="1"/>
</dbReference>
<evidence type="ECO:0000256" key="1">
    <source>
        <dbReference type="ARBA" id="ARBA00004141"/>
    </source>
</evidence>
<evidence type="ECO:0000313" key="12">
    <source>
        <dbReference type="EMBL" id="SJN13497.1"/>
    </source>
</evidence>
<evidence type="ECO:0000256" key="11">
    <source>
        <dbReference type="SAM" id="Phobius"/>
    </source>
</evidence>
<evidence type="ECO:0000256" key="10">
    <source>
        <dbReference type="ARBA" id="ARBA00023288"/>
    </source>
</evidence>
<proteinExistence type="inferred from homology"/>
<evidence type="ECO:0000256" key="2">
    <source>
        <dbReference type="ARBA" id="ARBA00008208"/>
    </source>
</evidence>
<accession>A0A1R4I0X0</accession>
<dbReference type="AlphaFoldDB" id="A0A1R4I0X0"/>
<keyword evidence="9" id="KW-0564">Palmitate</keyword>